<feature type="region of interest" description="Disordered" evidence="1">
    <location>
        <begin position="1"/>
        <end position="38"/>
    </location>
</feature>
<feature type="compositionally biased region" description="Polar residues" evidence="1">
    <location>
        <begin position="16"/>
        <end position="30"/>
    </location>
</feature>
<evidence type="ECO:0000256" key="1">
    <source>
        <dbReference type="SAM" id="MobiDB-lite"/>
    </source>
</evidence>
<dbReference type="Proteomes" id="UP000509704">
    <property type="component" value="Chromosome 6"/>
</dbReference>
<sequence length="242" mass="27594">MPMSAQGPRKRGFSIYQDNHSDNVTSSSSRNKLRPLREKNCNISSLLSASKSMKSEVSKSHNPSKRANTPLLSAFPREIKLLPSRITEKEPNKNKVHLSTFLSDYAVVKHLKESNHLDPKERPYHVRHIPQILNTSANDPSSLVTALSVALSNLSTRLQVSKLDKQFNELIEVDQLSLLSPHEIKVRTKQSDDEDSMLLILHSMEPLRESNLARFLKSRLAVNSECYLKICNITWCLCWKFF</sequence>
<protein>
    <submittedName>
        <fullName evidence="2">Uncharacterized protein</fullName>
    </submittedName>
</protein>
<name>A0A7H9B5W4_ZYGMR</name>
<accession>A0A7H9B5W4</accession>
<organism evidence="2 3">
    <name type="scientific">Zygotorulaspora mrakii</name>
    <name type="common">Zygosaccharomyces mrakii</name>
    <dbReference type="NCBI Taxonomy" id="42260"/>
    <lineage>
        <taxon>Eukaryota</taxon>
        <taxon>Fungi</taxon>
        <taxon>Dikarya</taxon>
        <taxon>Ascomycota</taxon>
        <taxon>Saccharomycotina</taxon>
        <taxon>Saccharomycetes</taxon>
        <taxon>Saccharomycetales</taxon>
        <taxon>Saccharomycetaceae</taxon>
        <taxon>Zygotorulaspora</taxon>
    </lineage>
</organism>
<dbReference type="KEGG" id="zmk:HG535_0F06070"/>
<evidence type="ECO:0000313" key="3">
    <source>
        <dbReference type="Proteomes" id="UP000509704"/>
    </source>
</evidence>
<gene>
    <name evidence="2" type="ORF">HG535_0F06070</name>
</gene>
<feature type="region of interest" description="Disordered" evidence="1">
    <location>
        <begin position="52"/>
        <end position="71"/>
    </location>
</feature>
<proteinExistence type="predicted"/>
<dbReference type="EMBL" id="CP058609">
    <property type="protein sequence ID" value="QLG74095.1"/>
    <property type="molecule type" value="Genomic_DNA"/>
</dbReference>
<evidence type="ECO:0000313" key="2">
    <source>
        <dbReference type="EMBL" id="QLG74095.1"/>
    </source>
</evidence>
<dbReference type="GeneID" id="59237853"/>
<keyword evidence="3" id="KW-1185">Reference proteome</keyword>
<dbReference type="RefSeq" id="XP_037145820.1">
    <property type="nucleotide sequence ID" value="XM_037289925.1"/>
</dbReference>
<dbReference type="AlphaFoldDB" id="A0A7H9B5W4"/>
<reference evidence="2 3" key="1">
    <citation type="submission" date="2020-07" db="EMBL/GenBank/DDBJ databases">
        <title>The yeast mating-type switching endonuclease HO is a domesticated member of an unorthodox homing genetic element family.</title>
        <authorList>
            <person name="Coughlan A.Y."/>
            <person name="Lombardi L."/>
            <person name="Braun-Galleani S."/>
            <person name="Martos A.R."/>
            <person name="Galeote V."/>
            <person name="Bigey F."/>
            <person name="Dequin S."/>
            <person name="Byrne K.P."/>
            <person name="Wolfe K.H."/>
        </authorList>
    </citation>
    <scope>NUCLEOTIDE SEQUENCE [LARGE SCALE GENOMIC DNA]</scope>
    <source>
        <strain evidence="2 3">NRRL Y-6702</strain>
    </source>
</reference>